<dbReference type="InterPro" id="IPR001788">
    <property type="entry name" value="RNA-dep_RNA_pol_alsuvir"/>
</dbReference>
<dbReference type="EMBL" id="AB218271">
    <property type="protein sequence ID" value="BAE53669.1"/>
    <property type="molecule type" value="Other_RNA"/>
</dbReference>
<dbReference type="AlphaFoldDB" id="Q2WFZ9"/>
<keyword evidence="2" id="KW-0548">Nucleotidyltransferase</keyword>
<dbReference type="GO" id="GO:0003723">
    <property type="term" value="F:RNA binding"/>
    <property type="evidence" value="ECO:0007669"/>
    <property type="project" value="InterPro"/>
</dbReference>
<protein>
    <submittedName>
        <fullName evidence="2">RNA-dependent RNA polymerase</fullName>
    </submittedName>
</protein>
<dbReference type="Pfam" id="PF00978">
    <property type="entry name" value="RdRP_2"/>
    <property type="match status" value="1"/>
</dbReference>
<dbReference type="InterPro" id="IPR043502">
    <property type="entry name" value="DNA/RNA_pol_sf"/>
</dbReference>
<keyword evidence="2" id="KW-0696">RNA-directed RNA polymerase</keyword>
<feature type="non-terminal residue" evidence="2">
    <location>
        <position position="1"/>
    </location>
</feature>
<feature type="domain" description="RNA-dependent RNA polymerase alsuviricetes" evidence="1">
    <location>
        <begin position="2"/>
        <end position="117"/>
    </location>
</feature>
<evidence type="ECO:0000259" key="1">
    <source>
        <dbReference type="Pfam" id="PF00978"/>
    </source>
</evidence>
<name>Q2WFZ9_9BASI</name>
<proteinExistence type="predicted"/>
<reference evidence="2" key="1">
    <citation type="journal article" date="2006" name="Arch. Virol.">
        <title>The wide distribution of endornaviruses, large double-stranded RNA replicons with plasmid-like properties.</title>
        <authorList>
            <person name="Fukuhara T."/>
            <person name="Koga R."/>
            <person name="Aoki N."/>
            <person name="Yuki C."/>
            <person name="Yamamoto N."/>
            <person name="Oyama N."/>
            <person name="Udagawa T."/>
            <person name="Horiuchi H."/>
            <person name="Miyazaki S."/>
            <person name="Higashi Y."/>
            <person name="Takeshita M."/>
            <person name="Ikeda K."/>
            <person name="Arakawa M."/>
            <person name="Matsumoto N."/>
            <person name="Moriyama H."/>
        </authorList>
    </citation>
    <scope>NUCLEOTIDE SEQUENCE</scope>
    <source>
        <strain evidence="2">V1369</strain>
    </source>
</reference>
<sequence>FIAAVCSPVFVQAKNRLKQLLRDNIVYADGYRPDELSAKMRSVPSDGLYYIEDDGDKQDKRTQHNILALEFAMYEHHMKVDPNFVSLWARCHTMWRYKGTYLKGVCDAMRQTGQATTA</sequence>
<evidence type="ECO:0000313" key="2">
    <source>
        <dbReference type="EMBL" id="BAE53669.1"/>
    </source>
</evidence>
<keyword evidence="2" id="KW-0808">Transferase</keyword>
<feature type="non-terminal residue" evidence="2">
    <location>
        <position position="118"/>
    </location>
</feature>
<accession>Q2WFZ9</accession>
<organism evidence="2">
    <name type="scientific">Helicobasidium mompa</name>
    <dbReference type="NCBI Taxonomy" id="54444"/>
    <lineage>
        <taxon>Eukaryota</taxon>
        <taxon>Fungi</taxon>
        <taxon>Dikarya</taxon>
        <taxon>Basidiomycota</taxon>
        <taxon>Pucciniomycotina</taxon>
        <taxon>Pucciniomycetes</taxon>
        <taxon>Helicobasidiales</taxon>
        <taxon>Helicobasidiaceae</taxon>
        <taxon>Helicobasidium</taxon>
    </lineage>
</organism>
<dbReference type="GO" id="GO:0006351">
    <property type="term" value="P:DNA-templated transcription"/>
    <property type="evidence" value="ECO:0007669"/>
    <property type="project" value="InterPro"/>
</dbReference>
<dbReference type="SUPFAM" id="SSF56672">
    <property type="entry name" value="DNA/RNA polymerases"/>
    <property type="match status" value="1"/>
</dbReference>
<dbReference type="GO" id="GO:0003968">
    <property type="term" value="F:RNA-directed RNA polymerase activity"/>
    <property type="evidence" value="ECO:0007669"/>
    <property type="project" value="UniProtKB-KW"/>
</dbReference>